<evidence type="ECO:0000256" key="2">
    <source>
        <dbReference type="ARBA" id="ARBA00022448"/>
    </source>
</evidence>
<dbReference type="OrthoDB" id="9762903at2"/>
<dbReference type="Gene3D" id="2.40.170.20">
    <property type="entry name" value="TonB-dependent receptor, beta-barrel domain"/>
    <property type="match status" value="1"/>
</dbReference>
<dbReference type="PROSITE" id="PS52016">
    <property type="entry name" value="TONB_DEPENDENT_REC_3"/>
    <property type="match status" value="1"/>
</dbReference>
<gene>
    <name evidence="14" type="ORF">SAMN04488034_10868</name>
</gene>
<dbReference type="EMBL" id="FNUG01000008">
    <property type="protein sequence ID" value="SEF08351.1"/>
    <property type="molecule type" value="Genomic_DNA"/>
</dbReference>
<evidence type="ECO:0000259" key="13">
    <source>
        <dbReference type="Pfam" id="PF07715"/>
    </source>
</evidence>
<feature type="domain" description="TonB-dependent receptor plug" evidence="13">
    <location>
        <begin position="62"/>
        <end position="144"/>
    </location>
</feature>
<dbReference type="Pfam" id="PF00593">
    <property type="entry name" value="TonB_dep_Rec_b-barrel"/>
    <property type="match status" value="1"/>
</dbReference>
<comment type="similarity">
    <text evidence="10 11">Belongs to the TonB-dependent receptor family.</text>
</comment>
<dbReference type="PANTHER" id="PTHR30069:SF29">
    <property type="entry name" value="HEMOGLOBIN AND HEMOGLOBIN-HAPTOGLOBIN-BINDING PROTEIN 1-RELATED"/>
    <property type="match status" value="1"/>
</dbReference>
<evidence type="ECO:0000256" key="9">
    <source>
        <dbReference type="ARBA" id="ARBA00023237"/>
    </source>
</evidence>
<dbReference type="InterPro" id="IPR037066">
    <property type="entry name" value="Plug_dom_sf"/>
</dbReference>
<evidence type="ECO:0000256" key="10">
    <source>
        <dbReference type="PROSITE-ProRule" id="PRU01360"/>
    </source>
</evidence>
<evidence type="ECO:0000313" key="14">
    <source>
        <dbReference type="EMBL" id="SEF08351.1"/>
    </source>
</evidence>
<evidence type="ECO:0000256" key="1">
    <source>
        <dbReference type="ARBA" id="ARBA00004571"/>
    </source>
</evidence>
<dbReference type="SUPFAM" id="SSF56935">
    <property type="entry name" value="Porins"/>
    <property type="match status" value="1"/>
</dbReference>
<dbReference type="Proteomes" id="UP000199448">
    <property type="component" value="Unassembled WGS sequence"/>
</dbReference>
<dbReference type="Pfam" id="PF07715">
    <property type="entry name" value="Plug"/>
    <property type="match status" value="1"/>
</dbReference>
<evidence type="ECO:0000313" key="15">
    <source>
        <dbReference type="Proteomes" id="UP000199448"/>
    </source>
</evidence>
<organism evidence="14 15">
    <name type="scientific">Salinimicrobium catena</name>
    <dbReference type="NCBI Taxonomy" id="390640"/>
    <lineage>
        <taxon>Bacteria</taxon>
        <taxon>Pseudomonadati</taxon>
        <taxon>Bacteroidota</taxon>
        <taxon>Flavobacteriia</taxon>
        <taxon>Flavobacteriales</taxon>
        <taxon>Flavobacteriaceae</taxon>
        <taxon>Salinimicrobium</taxon>
    </lineage>
</organism>
<dbReference type="InterPro" id="IPR012910">
    <property type="entry name" value="Plug_dom"/>
</dbReference>
<feature type="domain" description="TonB-dependent receptor-like beta-barrel" evidence="12">
    <location>
        <begin position="164"/>
        <end position="585"/>
    </location>
</feature>
<name>A0A1H5P5M2_9FLAO</name>
<proteinExistence type="inferred from homology"/>
<dbReference type="InterPro" id="IPR036942">
    <property type="entry name" value="Beta-barrel_TonB_sf"/>
</dbReference>
<keyword evidence="7 10" id="KW-0472">Membrane</keyword>
<dbReference type="InterPro" id="IPR000531">
    <property type="entry name" value="Beta-barrel_TonB"/>
</dbReference>
<dbReference type="PANTHER" id="PTHR30069">
    <property type="entry name" value="TONB-DEPENDENT OUTER MEMBRANE RECEPTOR"/>
    <property type="match status" value="1"/>
</dbReference>
<evidence type="ECO:0000256" key="8">
    <source>
        <dbReference type="ARBA" id="ARBA00023170"/>
    </source>
</evidence>
<dbReference type="Gene3D" id="2.170.130.10">
    <property type="entry name" value="TonB-dependent receptor, plug domain"/>
    <property type="match status" value="1"/>
</dbReference>
<dbReference type="STRING" id="390640.SAMN04488034_10868"/>
<keyword evidence="2 10" id="KW-0813">Transport</keyword>
<dbReference type="RefSeq" id="WP_093113991.1">
    <property type="nucleotide sequence ID" value="NZ_FNGG01000008.1"/>
</dbReference>
<keyword evidence="5" id="KW-0732">Signal</keyword>
<dbReference type="GO" id="GO:0015344">
    <property type="term" value="F:siderophore uptake transmembrane transporter activity"/>
    <property type="evidence" value="ECO:0007669"/>
    <property type="project" value="TreeGrafter"/>
</dbReference>
<dbReference type="InterPro" id="IPR039426">
    <property type="entry name" value="TonB-dep_rcpt-like"/>
</dbReference>
<evidence type="ECO:0000256" key="7">
    <source>
        <dbReference type="ARBA" id="ARBA00023136"/>
    </source>
</evidence>
<evidence type="ECO:0000259" key="12">
    <source>
        <dbReference type="Pfam" id="PF00593"/>
    </source>
</evidence>
<sequence>MKSKKIYILVLFLLYVLQGLGQKDSVNVLEEVVIDAKLKDFSTGQTIITIPDSLKRGTRPLLTSLLNYNSPIYFKENGLGMVSSPSFRGTAASHTAVLWNGINVNSQLNGQTDFNTINAGAYDQISIRGGGGSVVYGTGAIGGTVHLNTRLSFKEKLENELYVGYGSYNSLDAQYSVKAARGNWSVSLSGAHNSSDNNYLYPNDRGENMNGQFYNNTFNLGVAYRLDPSNIFRLYSGIFSGERHLSLVRPSETRSKYQDAHMRYLLEWENKMSAFTSLLKMAYLKEKYEYYSDIASDNSSFGDAENFILKYDLTYSVSEKMQFSTVLSNTNTKGKGSNLGENSRNIFSVVILMKHRPTEKFSYESGIRKEVTGNYESPILFSSSGIYRFSDLYRLKVNASRNFRIPTYNDLYWTSAGRPGLKPETSWQGEIGNEFKWRQLELNLTGYYIAIKDMIRWLPESGGVWRPRNEDEVHTYGTEAYLQWEKGLGEIQVALRGSYSFTISENQQTGKQLIYVPFHKATFMGQGNFKSWEIEYQLLYNGEVFTRSDNNSRYNLNSYMVSNIGASYTFGKNDNYQLGGRVQNVFNTAYETVENRWMPGRNFNINLTFIF</sequence>
<dbReference type="AlphaFoldDB" id="A0A1H5P5M2"/>
<evidence type="ECO:0000256" key="5">
    <source>
        <dbReference type="ARBA" id="ARBA00022729"/>
    </source>
</evidence>
<evidence type="ECO:0000256" key="6">
    <source>
        <dbReference type="ARBA" id="ARBA00023077"/>
    </source>
</evidence>
<evidence type="ECO:0000256" key="11">
    <source>
        <dbReference type="RuleBase" id="RU003357"/>
    </source>
</evidence>
<keyword evidence="3 10" id="KW-1134">Transmembrane beta strand</keyword>
<accession>A0A1H5P5M2</accession>
<comment type="subcellular location">
    <subcellularLocation>
        <location evidence="1 10">Cell outer membrane</location>
        <topology evidence="1 10">Multi-pass membrane protein</topology>
    </subcellularLocation>
</comment>
<keyword evidence="6 11" id="KW-0798">TonB box</keyword>
<keyword evidence="4 10" id="KW-0812">Transmembrane</keyword>
<keyword evidence="15" id="KW-1185">Reference proteome</keyword>
<protein>
    <submittedName>
        <fullName evidence="14">Iron complex outermembrane recepter protein</fullName>
    </submittedName>
</protein>
<dbReference type="GO" id="GO:0044718">
    <property type="term" value="P:siderophore transmembrane transport"/>
    <property type="evidence" value="ECO:0007669"/>
    <property type="project" value="TreeGrafter"/>
</dbReference>
<reference evidence="14 15" key="1">
    <citation type="submission" date="2016-10" db="EMBL/GenBank/DDBJ databases">
        <authorList>
            <person name="de Groot N.N."/>
        </authorList>
    </citation>
    <scope>NUCLEOTIDE SEQUENCE [LARGE SCALE GENOMIC DNA]</scope>
    <source>
        <strain evidence="14 15">DSM 23553</strain>
    </source>
</reference>
<evidence type="ECO:0000256" key="4">
    <source>
        <dbReference type="ARBA" id="ARBA00022692"/>
    </source>
</evidence>
<keyword evidence="9 10" id="KW-0998">Cell outer membrane</keyword>
<evidence type="ECO:0000256" key="3">
    <source>
        <dbReference type="ARBA" id="ARBA00022452"/>
    </source>
</evidence>
<dbReference type="GO" id="GO:0009279">
    <property type="term" value="C:cell outer membrane"/>
    <property type="evidence" value="ECO:0007669"/>
    <property type="project" value="UniProtKB-SubCell"/>
</dbReference>
<keyword evidence="8" id="KW-0675">Receptor</keyword>